<gene>
    <name evidence="2" type="ORF">SEVIR_8G054566v2</name>
</gene>
<name>A0A4U6TF06_SETVI</name>
<protein>
    <submittedName>
        <fullName evidence="2">Uncharacterized protein</fullName>
    </submittedName>
</protein>
<organism evidence="2 3">
    <name type="scientific">Setaria viridis</name>
    <name type="common">Green bristlegrass</name>
    <name type="synonym">Setaria italica subsp. viridis</name>
    <dbReference type="NCBI Taxonomy" id="4556"/>
    <lineage>
        <taxon>Eukaryota</taxon>
        <taxon>Viridiplantae</taxon>
        <taxon>Streptophyta</taxon>
        <taxon>Embryophyta</taxon>
        <taxon>Tracheophyta</taxon>
        <taxon>Spermatophyta</taxon>
        <taxon>Magnoliopsida</taxon>
        <taxon>Liliopsida</taxon>
        <taxon>Poales</taxon>
        <taxon>Poaceae</taxon>
        <taxon>PACMAD clade</taxon>
        <taxon>Panicoideae</taxon>
        <taxon>Panicodae</taxon>
        <taxon>Paniceae</taxon>
        <taxon>Cenchrinae</taxon>
        <taxon>Setaria</taxon>
    </lineage>
</organism>
<evidence type="ECO:0000313" key="3">
    <source>
        <dbReference type="Proteomes" id="UP000298652"/>
    </source>
</evidence>
<feature type="signal peptide" evidence="1">
    <location>
        <begin position="1"/>
        <end position="21"/>
    </location>
</feature>
<dbReference type="Gramene" id="TKV99603">
    <property type="protein sequence ID" value="TKV99603"/>
    <property type="gene ID" value="SEVIR_8G054566v2"/>
</dbReference>
<feature type="chain" id="PRO_5020389487" evidence="1">
    <location>
        <begin position="22"/>
        <end position="48"/>
    </location>
</feature>
<evidence type="ECO:0000313" key="2">
    <source>
        <dbReference type="EMBL" id="TKV99603.1"/>
    </source>
</evidence>
<dbReference type="EMBL" id="CM016559">
    <property type="protein sequence ID" value="TKV99603.1"/>
    <property type="molecule type" value="Genomic_DNA"/>
</dbReference>
<sequence>MWDLLLSVFLRLQLLLSLVHSSPVCLRNCSCWACHPWACLRCLHCASC</sequence>
<dbReference type="AlphaFoldDB" id="A0A4U6TF06"/>
<reference evidence="2" key="1">
    <citation type="submission" date="2019-03" db="EMBL/GenBank/DDBJ databases">
        <title>WGS assembly of Setaria viridis.</title>
        <authorList>
            <person name="Huang P."/>
            <person name="Jenkins J."/>
            <person name="Grimwood J."/>
            <person name="Barry K."/>
            <person name="Healey A."/>
            <person name="Mamidi S."/>
            <person name="Sreedasyam A."/>
            <person name="Shu S."/>
            <person name="Feldman M."/>
            <person name="Wu J."/>
            <person name="Yu Y."/>
            <person name="Chen C."/>
            <person name="Johnson J."/>
            <person name="Rokhsar D."/>
            <person name="Baxter I."/>
            <person name="Schmutz J."/>
            <person name="Brutnell T."/>
            <person name="Kellogg E."/>
        </authorList>
    </citation>
    <scope>NUCLEOTIDE SEQUENCE [LARGE SCALE GENOMIC DNA]</scope>
</reference>
<accession>A0A4U6TF06</accession>
<keyword evidence="3" id="KW-1185">Reference proteome</keyword>
<keyword evidence="1" id="KW-0732">Signal</keyword>
<evidence type="ECO:0000256" key="1">
    <source>
        <dbReference type="SAM" id="SignalP"/>
    </source>
</evidence>
<dbReference type="Proteomes" id="UP000298652">
    <property type="component" value="Chromosome 8"/>
</dbReference>
<proteinExistence type="predicted"/>